<evidence type="ECO:0000256" key="6">
    <source>
        <dbReference type="ARBA" id="ARBA00022989"/>
    </source>
</evidence>
<comment type="similarity">
    <text evidence="2">Belongs to the major facilitator superfamily. EmrB family.</text>
</comment>
<sequence length="516" mass="55984">MNQTDLAESPITEPQPLTGLALFGGVLCLAMANFLAILDTTIANVSVANIAGSLGTSTSQGTYVITSYAVAEAISVPLTGWLSRRFGSVRVFVTCLILFGVFSLLCGMATSMTMLVACRVFLGLSGGPMMPLSQTLMIRIFPKDKSHAAIGIWSMTTLVAPIMGPILGGVLCDQFSWPYIFYFKVPFAILAGIACWKIIGGFETKVVKAAIDKMGLLLLVVWVGALQIMLDEGKDHDWFASTRITVLAIIALIGFISFLIWELTERHPVVDLRVFRHRGFSASMLTLSLGFGAFFGITVITPLWLQIYMGYTATESGYATATMGIIAVFIAPAIAAAVSKFDPRPFVFFGVLWLGLWTWLRASNNMDMTFWQISLPMFFQGIGMPLFFVPLTAIALGCVKPSEMDSAAGLFNFIRTLSGAFATSMVNTAWENETTYVHAELSGLTDRVGVAAQQMQAGGMTHEQTLNSLNWLLQQQSSMIATNQIFMWVAAIFAVGAFAIWLSPKPTHTVDPGASH</sequence>
<keyword evidence="7 8" id="KW-0472">Membrane</keyword>
<dbReference type="Gene3D" id="1.20.1720.10">
    <property type="entry name" value="Multidrug resistance protein D"/>
    <property type="match status" value="1"/>
</dbReference>
<dbReference type="InterPro" id="IPR036259">
    <property type="entry name" value="MFS_trans_sf"/>
</dbReference>
<dbReference type="PANTHER" id="PTHR42718:SF9">
    <property type="entry name" value="MAJOR FACILITATOR SUPERFAMILY MULTIDRUG TRANSPORTER MFSC"/>
    <property type="match status" value="1"/>
</dbReference>
<feature type="transmembrane region" description="Helical" evidence="8">
    <location>
        <begin position="282"/>
        <end position="305"/>
    </location>
</feature>
<dbReference type="RefSeq" id="WP_207355557.1">
    <property type="nucleotide sequence ID" value="NZ_CP071503.1"/>
</dbReference>
<comment type="subcellular location">
    <subcellularLocation>
        <location evidence="1">Cell membrane</location>
        <topology evidence="1">Multi-pass membrane protein</topology>
    </subcellularLocation>
</comment>
<evidence type="ECO:0000256" key="1">
    <source>
        <dbReference type="ARBA" id="ARBA00004651"/>
    </source>
</evidence>
<feature type="transmembrane region" description="Helical" evidence="8">
    <location>
        <begin position="211"/>
        <end position="230"/>
    </location>
</feature>
<evidence type="ECO:0000256" key="2">
    <source>
        <dbReference type="ARBA" id="ARBA00008537"/>
    </source>
</evidence>
<dbReference type="PANTHER" id="PTHR42718">
    <property type="entry name" value="MAJOR FACILITATOR SUPERFAMILY MULTIDRUG TRANSPORTER MFSC"/>
    <property type="match status" value="1"/>
</dbReference>
<evidence type="ECO:0000259" key="9">
    <source>
        <dbReference type="PROSITE" id="PS50850"/>
    </source>
</evidence>
<feature type="transmembrane region" description="Helical" evidence="8">
    <location>
        <begin position="20"/>
        <end position="38"/>
    </location>
</feature>
<protein>
    <submittedName>
        <fullName evidence="10">DHA2 family efflux MFS transporter permease subunit</fullName>
    </submittedName>
</protein>
<dbReference type="InterPro" id="IPR020846">
    <property type="entry name" value="MFS_dom"/>
</dbReference>
<feature type="transmembrane region" description="Helical" evidence="8">
    <location>
        <begin position="148"/>
        <end position="167"/>
    </location>
</feature>
<keyword evidence="11" id="KW-1185">Reference proteome</keyword>
<dbReference type="Proteomes" id="UP000662770">
    <property type="component" value="Chromosome"/>
</dbReference>
<dbReference type="CDD" id="cd17503">
    <property type="entry name" value="MFS_LmrB_MDR_like"/>
    <property type="match status" value="1"/>
</dbReference>
<evidence type="ECO:0000256" key="4">
    <source>
        <dbReference type="ARBA" id="ARBA00022475"/>
    </source>
</evidence>
<dbReference type="PROSITE" id="PS50850">
    <property type="entry name" value="MFS"/>
    <property type="match status" value="1"/>
</dbReference>
<dbReference type="NCBIfam" id="TIGR00711">
    <property type="entry name" value="efflux_EmrB"/>
    <property type="match status" value="1"/>
</dbReference>
<feature type="transmembrane region" description="Helical" evidence="8">
    <location>
        <begin position="242"/>
        <end position="261"/>
    </location>
</feature>
<feature type="transmembrane region" description="Helical" evidence="8">
    <location>
        <begin position="91"/>
        <end position="114"/>
    </location>
</feature>
<keyword evidence="3" id="KW-0813">Transport</keyword>
<evidence type="ECO:0000256" key="5">
    <source>
        <dbReference type="ARBA" id="ARBA00022692"/>
    </source>
</evidence>
<evidence type="ECO:0000256" key="7">
    <source>
        <dbReference type="ARBA" id="ARBA00023136"/>
    </source>
</evidence>
<evidence type="ECO:0000256" key="8">
    <source>
        <dbReference type="SAM" id="Phobius"/>
    </source>
</evidence>
<name>A0ABX7QSC5_9GAMM</name>
<dbReference type="Pfam" id="PF07690">
    <property type="entry name" value="MFS_1"/>
    <property type="match status" value="1"/>
</dbReference>
<dbReference type="Gene3D" id="1.20.1250.20">
    <property type="entry name" value="MFS general substrate transporter like domains"/>
    <property type="match status" value="1"/>
</dbReference>
<feature type="domain" description="Major facilitator superfamily (MFS) profile" evidence="9">
    <location>
        <begin position="25"/>
        <end position="508"/>
    </location>
</feature>
<reference evidence="10 11" key="1">
    <citation type="submission" date="2021-03" db="EMBL/GenBank/DDBJ databases">
        <title>Novel species identification of genus Shewanella.</title>
        <authorList>
            <person name="Liu G."/>
            <person name="Zhang Q."/>
        </authorList>
    </citation>
    <scope>NUCLEOTIDE SEQUENCE [LARGE SCALE GENOMIC DNA]</scope>
    <source>
        <strain evidence="10 11">FJAT-51800</strain>
    </source>
</reference>
<dbReference type="SUPFAM" id="SSF103473">
    <property type="entry name" value="MFS general substrate transporter"/>
    <property type="match status" value="1"/>
</dbReference>
<evidence type="ECO:0000256" key="3">
    <source>
        <dbReference type="ARBA" id="ARBA00022448"/>
    </source>
</evidence>
<feature type="transmembrane region" description="Helical" evidence="8">
    <location>
        <begin position="317"/>
        <end position="338"/>
    </location>
</feature>
<keyword evidence="6 8" id="KW-1133">Transmembrane helix</keyword>
<accession>A0ABX7QSC5</accession>
<dbReference type="InterPro" id="IPR011701">
    <property type="entry name" value="MFS"/>
</dbReference>
<organism evidence="10 11">
    <name type="scientific">Shewanella avicenniae</name>
    <dbReference type="NCBI Taxonomy" id="2814294"/>
    <lineage>
        <taxon>Bacteria</taxon>
        <taxon>Pseudomonadati</taxon>
        <taxon>Pseudomonadota</taxon>
        <taxon>Gammaproteobacteria</taxon>
        <taxon>Alteromonadales</taxon>
        <taxon>Shewanellaceae</taxon>
        <taxon>Shewanella</taxon>
    </lineage>
</organism>
<keyword evidence="4" id="KW-1003">Cell membrane</keyword>
<evidence type="ECO:0000313" key="11">
    <source>
        <dbReference type="Proteomes" id="UP000662770"/>
    </source>
</evidence>
<dbReference type="InterPro" id="IPR004638">
    <property type="entry name" value="EmrB-like"/>
</dbReference>
<keyword evidence="5 8" id="KW-0812">Transmembrane</keyword>
<evidence type="ECO:0000313" key="10">
    <source>
        <dbReference type="EMBL" id="QSX34353.1"/>
    </source>
</evidence>
<dbReference type="EMBL" id="CP071503">
    <property type="protein sequence ID" value="QSX34353.1"/>
    <property type="molecule type" value="Genomic_DNA"/>
</dbReference>
<proteinExistence type="inferred from homology"/>
<feature type="transmembrane region" description="Helical" evidence="8">
    <location>
        <begin position="382"/>
        <end position="399"/>
    </location>
</feature>
<feature type="transmembrane region" description="Helical" evidence="8">
    <location>
        <begin position="179"/>
        <end position="199"/>
    </location>
</feature>
<feature type="transmembrane region" description="Helical" evidence="8">
    <location>
        <begin position="485"/>
        <end position="503"/>
    </location>
</feature>
<feature type="transmembrane region" description="Helical" evidence="8">
    <location>
        <begin position="345"/>
        <end position="362"/>
    </location>
</feature>
<gene>
    <name evidence="10" type="ORF">JYB87_03630</name>
</gene>